<name>A0AAD1XIT6_EUPCR</name>
<organism evidence="1 2">
    <name type="scientific">Euplotes crassus</name>
    <dbReference type="NCBI Taxonomy" id="5936"/>
    <lineage>
        <taxon>Eukaryota</taxon>
        <taxon>Sar</taxon>
        <taxon>Alveolata</taxon>
        <taxon>Ciliophora</taxon>
        <taxon>Intramacronucleata</taxon>
        <taxon>Spirotrichea</taxon>
        <taxon>Hypotrichia</taxon>
        <taxon>Euplotida</taxon>
        <taxon>Euplotidae</taxon>
        <taxon>Moneuplotes</taxon>
    </lineage>
</organism>
<proteinExistence type="predicted"/>
<dbReference type="InterPro" id="IPR023696">
    <property type="entry name" value="Ureohydrolase_dom_sf"/>
</dbReference>
<dbReference type="Proteomes" id="UP001295684">
    <property type="component" value="Unassembled WGS sequence"/>
</dbReference>
<dbReference type="SUPFAM" id="SSF52768">
    <property type="entry name" value="Arginase/deacetylase"/>
    <property type="match status" value="1"/>
</dbReference>
<accession>A0AAD1XIT6</accession>
<dbReference type="AlphaFoldDB" id="A0AAD1XIT6"/>
<protein>
    <submittedName>
        <fullName evidence="1">Uncharacterized protein</fullName>
    </submittedName>
</protein>
<dbReference type="EMBL" id="CAMPGE010014800">
    <property type="protein sequence ID" value="CAI2373451.1"/>
    <property type="molecule type" value="Genomic_DNA"/>
</dbReference>
<reference evidence="1" key="1">
    <citation type="submission" date="2023-07" db="EMBL/GenBank/DDBJ databases">
        <authorList>
            <consortium name="AG Swart"/>
            <person name="Singh M."/>
            <person name="Singh A."/>
            <person name="Seah K."/>
            <person name="Emmerich C."/>
        </authorList>
    </citation>
    <scope>NUCLEOTIDE SEQUENCE</scope>
    <source>
        <strain evidence="1">DP1</strain>
    </source>
</reference>
<dbReference type="Gene3D" id="3.40.800.10">
    <property type="entry name" value="Ureohydrolase domain"/>
    <property type="match status" value="1"/>
</dbReference>
<evidence type="ECO:0000313" key="2">
    <source>
        <dbReference type="Proteomes" id="UP001295684"/>
    </source>
</evidence>
<gene>
    <name evidence="1" type="ORF">ECRASSUSDP1_LOCUS14797</name>
</gene>
<comment type="caution">
    <text evidence="1">The sequence shown here is derived from an EMBL/GenBank/DDBJ whole genome shotgun (WGS) entry which is preliminary data.</text>
</comment>
<keyword evidence="2" id="KW-1185">Reference proteome</keyword>
<evidence type="ECO:0000313" key="1">
    <source>
        <dbReference type="EMBL" id="CAI2373451.1"/>
    </source>
</evidence>
<sequence length="357" mass="41424">MDYYGFTLHELGLKHTEDVEGFIGQIIKNDFYEKLVIIGFPYDQILKKIDAKELKVGAHYGPDSFRRFIRTCGVLDNREFGIKIENIKIADYGNVVAHKSMCEFSLEENQQKLFIKSLLTFERNQVNFIMGGTRDYTPFVSKALISHKYYSLEDNQDREKYNKTLIISLSSICDDEKIEENGLVTPFNRHTYLRNMEEFVESQSQLILLGAYEEHKAVGDSQFKVIPREEIDLASPENPEDFPVPIVTKAGKYFYQLLKESSDIFKCIQVDYNIQMAEAFSTEEMIEIMFLSGYFNEVKSCTISEYNPRLEDIITGQLCAEMFYYYTLGVELREKNSEVKFVKPTPKVKNIFTEGSL</sequence>